<dbReference type="OrthoDB" id="265201at2"/>
<dbReference type="KEGG" id="gog:C1280_21105"/>
<reference evidence="3 4" key="1">
    <citation type="submission" date="2018-01" db="EMBL/GenBank/DDBJ databases">
        <title>G. obscuriglobus.</title>
        <authorList>
            <person name="Franke J."/>
            <person name="Blomberg W."/>
            <person name="Selmecki A."/>
        </authorList>
    </citation>
    <scope>NUCLEOTIDE SEQUENCE [LARGE SCALE GENOMIC DNA]</scope>
    <source>
        <strain evidence="3 4">DSM 5831</strain>
    </source>
</reference>
<evidence type="ECO:0000259" key="2">
    <source>
        <dbReference type="Pfam" id="PF20434"/>
    </source>
</evidence>
<sequence length="367" mass="39345">MVRAEFWRCFKFGSRSNCSSHRVTVPGFSAGKNRAVQTRSGRKMGTHRNQFGEQTMTRMRSVLAAGLFVLTATLPALPARGDGPAPATSAGATPLAVKTEKDVVYDTIDKQELKLDICAPKESGSYPCIVLLHGGAWVGGSRKDLSVGPKGGASLIEEVAAKGYVVASVGYRLAPKHRFPAQIQDVRAAVRFLRANAKTYGIDRDKFAAAGFSAGGHLALLLGLADKVAGWDAGSNLDQSSKVQCVVDFFGPTDLSLYNTEAILDAYLVPVFGKDAKTDKEVFKKASPVTYVSKTAPPVLIFHGTFDVVVPVVHSESLHKKLTDCGANCQLVTLFGEGHGWTGRTFAKSLTQALTFLDTHLKGKEQK</sequence>
<keyword evidence="4" id="KW-1185">Reference proteome</keyword>
<evidence type="ECO:0000313" key="3">
    <source>
        <dbReference type="EMBL" id="AWM39237.1"/>
    </source>
</evidence>
<evidence type="ECO:0000313" key="4">
    <source>
        <dbReference type="Proteomes" id="UP000245802"/>
    </source>
</evidence>
<feature type="domain" description="BD-FAE-like" evidence="2">
    <location>
        <begin position="115"/>
        <end position="322"/>
    </location>
</feature>
<dbReference type="InterPro" id="IPR029058">
    <property type="entry name" value="AB_hydrolase_fold"/>
</dbReference>
<dbReference type="Gene3D" id="3.40.50.1820">
    <property type="entry name" value="alpha/beta hydrolase"/>
    <property type="match status" value="1"/>
</dbReference>
<dbReference type="Proteomes" id="UP000245802">
    <property type="component" value="Chromosome"/>
</dbReference>
<organism evidence="3 4">
    <name type="scientific">Gemmata obscuriglobus</name>
    <dbReference type="NCBI Taxonomy" id="114"/>
    <lineage>
        <taxon>Bacteria</taxon>
        <taxon>Pseudomonadati</taxon>
        <taxon>Planctomycetota</taxon>
        <taxon>Planctomycetia</taxon>
        <taxon>Gemmatales</taxon>
        <taxon>Gemmataceae</taxon>
        <taxon>Gemmata</taxon>
    </lineage>
</organism>
<name>A0A2Z3H6I2_9BACT</name>
<dbReference type="SUPFAM" id="SSF53474">
    <property type="entry name" value="alpha/beta-Hydrolases"/>
    <property type="match status" value="1"/>
</dbReference>
<evidence type="ECO:0000256" key="1">
    <source>
        <dbReference type="ARBA" id="ARBA00022801"/>
    </source>
</evidence>
<accession>A0A2Z3H6I2</accession>
<dbReference type="Pfam" id="PF20434">
    <property type="entry name" value="BD-FAE"/>
    <property type="match status" value="1"/>
</dbReference>
<dbReference type="InterPro" id="IPR050300">
    <property type="entry name" value="GDXG_lipolytic_enzyme"/>
</dbReference>
<gene>
    <name evidence="3" type="ORF">C1280_21105</name>
</gene>
<keyword evidence="1 3" id="KW-0378">Hydrolase</keyword>
<proteinExistence type="predicted"/>
<protein>
    <submittedName>
        <fullName evidence="3">Alpha/beta hydrolase</fullName>
    </submittedName>
</protein>
<dbReference type="AlphaFoldDB" id="A0A2Z3H6I2"/>
<dbReference type="GO" id="GO:0016787">
    <property type="term" value="F:hydrolase activity"/>
    <property type="evidence" value="ECO:0007669"/>
    <property type="project" value="UniProtKB-KW"/>
</dbReference>
<dbReference type="InterPro" id="IPR049492">
    <property type="entry name" value="BD-FAE-like_dom"/>
</dbReference>
<dbReference type="EMBL" id="CP025958">
    <property type="protein sequence ID" value="AWM39237.1"/>
    <property type="molecule type" value="Genomic_DNA"/>
</dbReference>
<dbReference type="PANTHER" id="PTHR48081">
    <property type="entry name" value="AB HYDROLASE SUPERFAMILY PROTEIN C4A8.06C"/>
    <property type="match status" value="1"/>
</dbReference>
<dbReference type="PANTHER" id="PTHR48081:SF13">
    <property type="entry name" value="ALPHA_BETA HYDROLASE"/>
    <property type="match status" value="1"/>
</dbReference>